<evidence type="ECO:0000256" key="1">
    <source>
        <dbReference type="SAM" id="MobiDB-lite"/>
    </source>
</evidence>
<sequence length="94" mass="10430">MTVCESKKKKVEEEVTIDLVDDDNTENVGVPGAAMQDAEKNDQVPEDEFGAKDYRVKEAACGHGNYGFGNDFQPASSNSIEQEWCGLVKFRIQK</sequence>
<protein>
    <submittedName>
        <fullName evidence="2">Uncharacterized protein</fullName>
    </submittedName>
</protein>
<keyword evidence="3" id="KW-1185">Reference proteome</keyword>
<accession>A0A835GM72</accession>
<evidence type="ECO:0000313" key="3">
    <source>
        <dbReference type="Proteomes" id="UP000648187"/>
    </source>
</evidence>
<dbReference type="Proteomes" id="UP000648187">
    <property type="component" value="Unassembled WGS sequence"/>
</dbReference>
<gene>
    <name evidence="2" type="ORF">HW555_004322</name>
</gene>
<organism evidence="2 3">
    <name type="scientific">Spodoptera exigua</name>
    <name type="common">Beet armyworm</name>
    <name type="synonym">Noctua fulgens</name>
    <dbReference type="NCBI Taxonomy" id="7107"/>
    <lineage>
        <taxon>Eukaryota</taxon>
        <taxon>Metazoa</taxon>
        <taxon>Ecdysozoa</taxon>
        <taxon>Arthropoda</taxon>
        <taxon>Hexapoda</taxon>
        <taxon>Insecta</taxon>
        <taxon>Pterygota</taxon>
        <taxon>Neoptera</taxon>
        <taxon>Endopterygota</taxon>
        <taxon>Lepidoptera</taxon>
        <taxon>Glossata</taxon>
        <taxon>Ditrysia</taxon>
        <taxon>Noctuoidea</taxon>
        <taxon>Noctuidae</taxon>
        <taxon>Amphipyrinae</taxon>
        <taxon>Spodoptera</taxon>
    </lineage>
</organism>
<name>A0A835GM72_SPOEX</name>
<dbReference type="AlphaFoldDB" id="A0A835GM72"/>
<comment type="caution">
    <text evidence="2">The sequence shown here is derived from an EMBL/GenBank/DDBJ whole genome shotgun (WGS) entry which is preliminary data.</text>
</comment>
<proteinExistence type="predicted"/>
<evidence type="ECO:0000313" key="2">
    <source>
        <dbReference type="EMBL" id="KAF9418995.1"/>
    </source>
</evidence>
<reference evidence="2" key="1">
    <citation type="submission" date="2020-08" db="EMBL/GenBank/DDBJ databases">
        <title>Spodoptera exigua strain:BAW_Kor-Di-RS1 Genome sequencing and assembly.</title>
        <authorList>
            <person name="Kim J."/>
            <person name="Nam H.Y."/>
            <person name="Kwon M."/>
            <person name="Choi J.H."/>
            <person name="Cho S.R."/>
            <person name="Kim G.-H."/>
        </authorList>
    </citation>
    <scope>NUCLEOTIDE SEQUENCE</scope>
    <source>
        <strain evidence="2">BAW_Kor-Di-RS1</strain>
        <tissue evidence="2">Whole-body</tissue>
    </source>
</reference>
<dbReference type="EMBL" id="JACKWZ010000048">
    <property type="protein sequence ID" value="KAF9418995.1"/>
    <property type="molecule type" value="Genomic_DNA"/>
</dbReference>
<feature type="region of interest" description="Disordered" evidence="1">
    <location>
        <begin position="22"/>
        <end position="45"/>
    </location>
</feature>